<dbReference type="Gene3D" id="1.20.1730.10">
    <property type="entry name" value="Sodium/glucose cotransporter"/>
    <property type="match status" value="1"/>
</dbReference>
<dbReference type="SUPFAM" id="SSF52172">
    <property type="entry name" value="CheY-like"/>
    <property type="match status" value="1"/>
</dbReference>
<feature type="transmembrane region" description="Helical" evidence="12">
    <location>
        <begin position="274"/>
        <end position="299"/>
    </location>
</feature>
<evidence type="ECO:0000256" key="2">
    <source>
        <dbReference type="ARBA" id="ARBA00004141"/>
    </source>
</evidence>
<feature type="transmembrane region" description="Helical" evidence="12">
    <location>
        <begin position="319"/>
        <end position="350"/>
    </location>
</feature>
<dbReference type="RefSeq" id="WP_284300879.1">
    <property type="nucleotide sequence ID" value="NZ_BSSV01000009.1"/>
</dbReference>
<dbReference type="PANTHER" id="PTHR43047:SF9">
    <property type="entry name" value="HISTIDINE KINASE"/>
    <property type="match status" value="1"/>
</dbReference>
<comment type="caution">
    <text evidence="16">The sequence shown here is derived from an EMBL/GenBank/DDBJ whole genome shotgun (WGS) entry which is preliminary data.</text>
</comment>
<feature type="domain" description="Response regulatory" evidence="14">
    <location>
        <begin position="1027"/>
        <end position="1144"/>
    </location>
</feature>
<dbReference type="CDD" id="cd00075">
    <property type="entry name" value="HATPase"/>
    <property type="match status" value="1"/>
</dbReference>
<dbReference type="InterPro" id="IPR011006">
    <property type="entry name" value="CheY-like_superfamily"/>
</dbReference>
<evidence type="ECO:0000256" key="5">
    <source>
        <dbReference type="ARBA" id="ARBA00022553"/>
    </source>
</evidence>
<evidence type="ECO:0000256" key="6">
    <source>
        <dbReference type="ARBA" id="ARBA00022679"/>
    </source>
</evidence>
<keyword evidence="9 12" id="KW-1133">Transmembrane helix</keyword>
<dbReference type="InterPro" id="IPR005467">
    <property type="entry name" value="His_kinase_dom"/>
</dbReference>
<proteinExistence type="inferred from homology"/>
<dbReference type="PROSITE" id="PS50112">
    <property type="entry name" value="PAS"/>
    <property type="match status" value="1"/>
</dbReference>
<feature type="modified residue" description="4-aspartylphosphate" evidence="11">
    <location>
        <position position="1078"/>
    </location>
</feature>
<evidence type="ECO:0000256" key="11">
    <source>
        <dbReference type="PROSITE-ProRule" id="PRU00169"/>
    </source>
</evidence>
<dbReference type="Gene3D" id="3.30.450.20">
    <property type="entry name" value="PAS domain"/>
    <property type="match status" value="1"/>
</dbReference>
<dbReference type="InterPro" id="IPR035965">
    <property type="entry name" value="PAS-like_dom_sf"/>
</dbReference>
<feature type="transmembrane region" description="Helical" evidence="12">
    <location>
        <begin position="186"/>
        <end position="213"/>
    </location>
</feature>
<feature type="transmembrane region" description="Helical" evidence="12">
    <location>
        <begin position="486"/>
        <end position="507"/>
    </location>
</feature>
<dbReference type="InterPro" id="IPR000014">
    <property type="entry name" value="PAS"/>
</dbReference>
<dbReference type="InterPro" id="IPR036890">
    <property type="entry name" value="HATPase_C_sf"/>
</dbReference>
<dbReference type="SUPFAM" id="SSF55874">
    <property type="entry name" value="ATPase domain of HSP90 chaperone/DNA topoisomerase II/histidine kinase"/>
    <property type="match status" value="1"/>
</dbReference>
<dbReference type="Pfam" id="PF00512">
    <property type="entry name" value="HisKA"/>
    <property type="match status" value="1"/>
</dbReference>
<comment type="catalytic activity">
    <reaction evidence="1">
        <text>ATP + protein L-histidine = ADP + protein N-phospho-L-histidine.</text>
        <dbReference type="EC" id="2.7.13.3"/>
    </reaction>
</comment>
<dbReference type="CDD" id="cd00130">
    <property type="entry name" value="PAS"/>
    <property type="match status" value="1"/>
</dbReference>
<reference evidence="16 17" key="1">
    <citation type="submission" date="2023-03" db="EMBL/GenBank/DDBJ databases">
        <title>Thalassotalea loyana LMG 22536T draft genome sequence.</title>
        <authorList>
            <person name="Sawabe T."/>
        </authorList>
    </citation>
    <scope>NUCLEOTIDE SEQUENCE [LARGE SCALE GENOMIC DNA]</scope>
    <source>
        <strain evidence="16 17">LMG 22536</strain>
    </source>
</reference>
<keyword evidence="5 11" id="KW-0597">Phosphoprotein</keyword>
<feature type="transmembrane region" description="Helical" evidence="12">
    <location>
        <begin position="371"/>
        <end position="391"/>
    </location>
</feature>
<dbReference type="Gene3D" id="3.30.565.10">
    <property type="entry name" value="Histidine kinase-like ATPase, C-terminal domain"/>
    <property type="match status" value="1"/>
</dbReference>
<dbReference type="Gene3D" id="3.40.50.2300">
    <property type="match status" value="1"/>
</dbReference>
<dbReference type="PRINTS" id="PR00344">
    <property type="entry name" value="BCTRLSENSOR"/>
</dbReference>
<dbReference type="InterPro" id="IPR001789">
    <property type="entry name" value="Sig_transdc_resp-reg_receiver"/>
</dbReference>
<dbReference type="Pfam" id="PF00072">
    <property type="entry name" value="Response_reg"/>
    <property type="match status" value="1"/>
</dbReference>
<evidence type="ECO:0000313" key="17">
    <source>
        <dbReference type="Proteomes" id="UP001157134"/>
    </source>
</evidence>
<sequence>MLVWQSVDTWLVTIISVAYLLLLFVVAYWGQKATSWASKPWVYALSLGVSCTSWAFYGTVGQAAQTRDWLAPIYIGTIFFFVLAWPMLLKTLRIIKQQNLTSLADFIACRYDKSPKVAALVSLVALAGLVPYIALQLRAISASFDLLTGTFEIGISTAFIVTLVLIAFSILFGTQQISASKQNPGLVLAIAFSSIVKLLALTAIGVFATFYLFDGFNDLASRQTDIAEPIASNGWYLGIAQALLGAITIFILPQQFHMTMIENSHERELRTARWLYPMYIIAINVFVLPIALAGLLSFPGGSVNPDSFVLSLPLFHQQAWLGVIAYVGGLAAATSMVVVAAIVLSTMISTEILTPIILKFKLYQSNTSPQLSGLLLNLRRITIAVILLLAFTFERLVGQQSHLASIGLLSFVLLSQFAPAVLGALYWRKANTVAALSSIIVGSLVWLYTLLLPLVFPLAAWVVDGPLGITWLKPQALFGVEQLDHISHGVFFSLLLNFLCFVLVSLFSRRSIGEKLQAEVFVNKTRAANEDLLATKDLYSLLQRFIDKEAADSLLAYAKSKKIPLDERSEVLLEYTQRQLSGVLGSASTSMVMKVTSNNEELPLAEVVSIVDEASKMFQFNRELLQSGVENIEQGISVIDSDMRLVAWNNRYIELLAYPEELVVAGMPIDALIRFNVERGIISGDEADRLVAKRVEHMRSGNRHYVQRTMPNGTVLEIRGQPMPGGGFVSTFSDITAHIEAEKALQQANDLLEKRVAKRTAELQKATALAEAANSSKTRFLAAASHDLMQPFNALSLFTSMLKKKVEGEELTQLASHIDDSLSVVEALLSDLVEISRLDGGSAKTEISTFDIADLLQPLNNEFSLLAKQEGISLHFVSSSTIIETDIRLLRRILQNLLSNAVHYCPNVSDRPNHRGKILLGVRRFKDFIRIQVWDNGPGIPTEKQRKIFQEFERLEQNREVPGLGLGLAISERIASLLGLKLQLKSDVGKGTCFMIDVPRRYHCASVEALNRETSVEAKHASQMKLSVALLDNDPLMLTALSTQLSEWGCHVMTAKDEESLQQALLAFEDKPHLIIGDYHLDNDQNGVDVIEQVLAENNWAIPCVICSADPSEAVRQHTSDANFQFLRKPVKPIALKRLIKQLTEL</sequence>
<dbReference type="Pfam" id="PF02518">
    <property type="entry name" value="HATPase_c"/>
    <property type="match status" value="1"/>
</dbReference>
<evidence type="ECO:0000256" key="4">
    <source>
        <dbReference type="ARBA" id="ARBA00012438"/>
    </source>
</evidence>
<feature type="domain" description="PAS" evidence="15">
    <location>
        <begin position="621"/>
        <end position="664"/>
    </location>
</feature>
<comment type="similarity">
    <text evidence="3">Belongs to the sodium:solute symporter (SSF) (TC 2.A.21) family.</text>
</comment>
<dbReference type="EMBL" id="BSSV01000009">
    <property type="protein sequence ID" value="GLX87125.1"/>
    <property type="molecule type" value="Genomic_DNA"/>
</dbReference>
<dbReference type="SMART" id="SM00448">
    <property type="entry name" value="REC"/>
    <property type="match status" value="1"/>
</dbReference>
<evidence type="ECO:0000259" key="13">
    <source>
        <dbReference type="PROSITE" id="PS50109"/>
    </source>
</evidence>
<feature type="transmembrane region" description="Helical" evidence="12">
    <location>
        <begin position="439"/>
        <end position="463"/>
    </location>
</feature>
<evidence type="ECO:0000256" key="1">
    <source>
        <dbReference type="ARBA" id="ARBA00000085"/>
    </source>
</evidence>
<dbReference type="InterPro" id="IPR004358">
    <property type="entry name" value="Sig_transdc_His_kin-like_C"/>
</dbReference>
<dbReference type="SUPFAM" id="SSF55785">
    <property type="entry name" value="PYP-like sensor domain (PAS domain)"/>
    <property type="match status" value="1"/>
</dbReference>
<evidence type="ECO:0000256" key="3">
    <source>
        <dbReference type="ARBA" id="ARBA00006434"/>
    </source>
</evidence>
<dbReference type="Proteomes" id="UP001157134">
    <property type="component" value="Unassembled WGS sequence"/>
</dbReference>
<keyword evidence="10 12" id="KW-0472">Membrane</keyword>
<feature type="transmembrane region" description="Helical" evidence="12">
    <location>
        <begin position="155"/>
        <end position="174"/>
    </location>
</feature>
<feature type="transmembrane region" description="Helical" evidence="12">
    <location>
        <begin position="12"/>
        <end position="29"/>
    </location>
</feature>
<keyword evidence="6" id="KW-0808">Transferase</keyword>
<protein>
    <recommendedName>
        <fullName evidence="4">histidine kinase</fullName>
        <ecNumber evidence="4">2.7.13.3</ecNumber>
    </recommendedName>
</protein>
<keyword evidence="7 12" id="KW-0812">Transmembrane</keyword>
<feature type="transmembrane region" description="Helical" evidence="12">
    <location>
        <begin position="403"/>
        <end position="427"/>
    </location>
</feature>
<evidence type="ECO:0000259" key="14">
    <source>
        <dbReference type="PROSITE" id="PS50110"/>
    </source>
</evidence>
<organism evidence="16 17">
    <name type="scientific">Thalassotalea loyana</name>
    <dbReference type="NCBI Taxonomy" id="280483"/>
    <lineage>
        <taxon>Bacteria</taxon>
        <taxon>Pseudomonadati</taxon>
        <taxon>Pseudomonadota</taxon>
        <taxon>Gammaproteobacteria</taxon>
        <taxon>Alteromonadales</taxon>
        <taxon>Colwelliaceae</taxon>
        <taxon>Thalassotalea</taxon>
    </lineage>
</organism>
<dbReference type="Pfam" id="PF12860">
    <property type="entry name" value="PAS_7"/>
    <property type="match status" value="1"/>
</dbReference>
<dbReference type="InterPro" id="IPR001734">
    <property type="entry name" value="Na/solute_symporter"/>
</dbReference>
<keyword evidence="8" id="KW-0418">Kinase</keyword>
<evidence type="ECO:0000256" key="10">
    <source>
        <dbReference type="ARBA" id="ARBA00023136"/>
    </source>
</evidence>
<dbReference type="PROSITE" id="PS50109">
    <property type="entry name" value="HIS_KIN"/>
    <property type="match status" value="1"/>
</dbReference>
<feature type="domain" description="Histidine kinase" evidence="13">
    <location>
        <begin position="783"/>
        <end position="1002"/>
    </location>
</feature>
<accession>A0ABQ6HHV5</accession>
<feature type="transmembrane region" description="Helical" evidence="12">
    <location>
        <begin position="233"/>
        <end position="253"/>
    </location>
</feature>
<evidence type="ECO:0000256" key="7">
    <source>
        <dbReference type="ARBA" id="ARBA00022692"/>
    </source>
</evidence>
<feature type="transmembrane region" description="Helical" evidence="12">
    <location>
        <begin position="41"/>
        <end position="57"/>
    </location>
</feature>
<comment type="subcellular location">
    <subcellularLocation>
        <location evidence="2">Membrane</location>
        <topology evidence="2">Multi-pass membrane protein</topology>
    </subcellularLocation>
</comment>
<evidence type="ECO:0000256" key="9">
    <source>
        <dbReference type="ARBA" id="ARBA00022989"/>
    </source>
</evidence>
<evidence type="ECO:0000313" key="16">
    <source>
        <dbReference type="EMBL" id="GLX87125.1"/>
    </source>
</evidence>
<evidence type="ECO:0000259" key="15">
    <source>
        <dbReference type="PROSITE" id="PS50112"/>
    </source>
</evidence>
<dbReference type="Gene3D" id="1.10.287.130">
    <property type="match status" value="1"/>
</dbReference>
<dbReference type="PROSITE" id="PS50283">
    <property type="entry name" value="NA_SOLUT_SYMP_3"/>
    <property type="match status" value="1"/>
</dbReference>
<evidence type="ECO:0000256" key="12">
    <source>
        <dbReference type="SAM" id="Phobius"/>
    </source>
</evidence>
<dbReference type="PANTHER" id="PTHR43047">
    <property type="entry name" value="TWO-COMPONENT HISTIDINE PROTEIN KINASE"/>
    <property type="match status" value="1"/>
</dbReference>
<dbReference type="CDD" id="cd00082">
    <property type="entry name" value="HisKA"/>
    <property type="match status" value="1"/>
</dbReference>
<dbReference type="SMART" id="SM00388">
    <property type="entry name" value="HisKA"/>
    <property type="match status" value="1"/>
</dbReference>
<dbReference type="PROSITE" id="PS50110">
    <property type="entry name" value="RESPONSE_REGULATORY"/>
    <property type="match status" value="1"/>
</dbReference>
<name>A0ABQ6HHV5_9GAMM</name>
<feature type="transmembrane region" description="Helical" evidence="12">
    <location>
        <begin position="117"/>
        <end position="135"/>
    </location>
</feature>
<feature type="transmembrane region" description="Helical" evidence="12">
    <location>
        <begin position="69"/>
        <end position="89"/>
    </location>
</feature>
<dbReference type="SUPFAM" id="SSF47384">
    <property type="entry name" value="Homodimeric domain of signal transducing histidine kinase"/>
    <property type="match status" value="1"/>
</dbReference>
<dbReference type="SMART" id="SM00387">
    <property type="entry name" value="HATPase_c"/>
    <property type="match status" value="1"/>
</dbReference>
<gene>
    <name evidence="16" type="ORF">tloyanaT_33780</name>
</gene>
<keyword evidence="17" id="KW-1185">Reference proteome</keyword>
<dbReference type="InterPro" id="IPR003594">
    <property type="entry name" value="HATPase_dom"/>
</dbReference>
<evidence type="ECO:0000256" key="8">
    <source>
        <dbReference type="ARBA" id="ARBA00022777"/>
    </source>
</evidence>
<dbReference type="CDD" id="cd10322">
    <property type="entry name" value="SLC5sbd"/>
    <property type="match status" value="1"/>
</dbReference>
<dbReference type="InterPro" id="IPR003661">
    <property type="entry name" value="HisK_dim/P_dom"/>
</dbReference>
<dbReference type="InterPro" id="IPR038377">
    <property type="entry name" value="Na/Glc_symporter_sf"/>
</dbReference>
<dbReference type="EC" id="2.7.13.3" evidence="4"/>
<dbReference type="InterPro" id="IPR036097">
    <property type="entry name" value="HisK_dim/P_sf"/>
</dbReference>